<feature type="compositionally biased region" description="Low complexity" evidence="1">
    <location>
        <begin position="51"/>
        <end position="76"/>
    </location>
</feature>
<keyword evidence="3" id="KW-1185">Reference proteome</keyword>
<organism evidence="2 3">
    <name type="scientific">Streptomyces niphimycinicus</name>
    <dbReference type="NCBI Taxonomy" id="2842201"/>
    <lineage>
        <taxon>Bacteria</taxon>
        <taxon>Bacillati</taxon>
        <taxon>Actinomycetota</taxon>
        <taxon>Actinomycetes</taxon>
        <taxon>Kitasatosporales</taxon>
        <taxon>Streptomycetaceae</taxon>
        <taxon>Streptomyces</taxon>
    </lineage>
</organism>
<dbReference type="EMBL" id="JAHLEM010000823">
    <property type="protein sequence ID" value="MBU3870671.1"/>
    <property type="molecule type" value="Genomic_DNA"/>
</dbReference>
<feature type="region of interest" description="Disordered" evidence="1">
    <location>
        <begin position="34"/>
        <end position="76"/>
    </location>
</feature>
<evidence type="ECO:0000256" key="1">
    <source>
        <dbReference type="SAM" id="MobiDB-lite"/>
    </source>
</evidence>
<evidence type="ECO:0000313" key="3">
    <source>
        <dbReference type="Proteomes" id="UP000720508"/>
    </source>
</evidence>
<evidence type="ECO:0000313" key="2">
    <source>
        <dbReference type="EMBL" id="MBU3870671.1"/>
    </source>
</evidence>
<evidence type="ECO:0008006" key="4">
    <source>
        <dbReference type="Google" id="ProtNLM"/>
    </source>
</evidence>
<name>A0ABS6CUN8_9ACTN</name>
<comment type="caution">
    <text evidence="2">The sequence shown here is derived from an EMBL/GenBank/DDBJ whole genome shotgun (WGS) entry which is preliminary data.</text>
</comment>
<proteinExistence type="predicted"/>
<dbReference type="Proteomes" id="UP000720508">
    <property type="component" value="Unassembled WGS sequence"/>
</dbReference>
<gene>
    <name evidence="2" type="ORF">KN815_43510</name>
</gene>
<feature type="non-terminal residue" evidence="2">
    <location>
        <position position="1"/>
    </location>
</feature>
<reference evidence="2 3" key="1">
    <citation type="submission" date="2021-06" db="EMBL/GenBank/DDBJ databases">
        <authorList>
            <person name="Pan X."/>
        </authorList>
    </citation>
    <scope>NUCLEOTIDE SEQUENCE [LARGE SCALE GENOMIC DNA]</scope>
    <source>
        <strain evidence="2 3">4503</strain>
    </source>
</reference>
<protein>
    <recommendedName>
        <fullName evidence="4">MFS transporter</fullName>
    </recommendedName>
</protein>
<sequence length="76" mass="7461">WSLAWVAAGCVAFVLWARAEQVWPFGPKEISEEYAAGADPDAEGGAPGTLGAAKAQGSAAKAQGSAAKAQGSAGDA</sequence>
<accession>A0ABS6CUN8</accession>